<keyword evidence="13" id="KW-1185">Reference proteome</keyword>
<sequence length="217" mass="24280">MKIRQKQNAVILFSSGLDSTTALYYALSKGYKCYCLIFDYGQRHKREIKSAQKIAKLVKADFTVIKLSLPWSKDVLTNKNKKVPTHKVIKDIIPATYVPGRNTLFLSYGLSYAESINARSIFIGANALDYSGYPDCRPEFIKAYNGLLKSLGLKITVQAPLVNMTKAQIIKLGGKLKVPYQYTWSCYNGLKKPCGTCDSCKLRAKGFKEAELNDPAI</sequence>
<dbReference type="CDD" id="cd01995">
    <property type="entry name" value="QueC-like"/>
    <property type="match status" value="1"/>
</dbReference>
<evidence type="ECO:0000256" key="10">
    <source>
        <dbReference type="ARBA" id="ARBA00047890"/>
    </source>
</evidence>
<evidence type="ECO:0000256" key="3">
    <source>
        <dbReference type="ARBA" id="ARBA00022723"/>
    </source>
</evidence>
<dbReference type="KEGG" id="epo:Epro_0004"/>
<organism evidence="12 13">
    <name type="scientific">Endomicrobium proavitum</name>
    <dbReference type="NCBI Taxonomy" id="1408281"/>
    <lineage>
        <taxon>Bacteria</taxon>
        <taxon>Pseudomonadati</taxon>
        <taxon>Elusimicrobiota</taxon>
        <taxon>Endomicrobiia</taxon>
        <taxon>Endomicrobiales</taxon>
        <taxon>Endomicrobiaceae</taxon>
        <taxon>Endomicrobium</taxon>
    </lineage>
</organism>
<evidence type="ECO:0000256" key="2">
    <source>
        <dbReference type="ARBA" id="ARBA00022598"/>
    </source>
</evidence>
<comment type="similarity">
    <text evidence="8 11">Belongs to the QueC family.</text>
</comment>
<feature type="binding site" evidence="11">
    <location>
        <position position="200"/>
    </location>
    <ligand>
        <name>Zn(2+)</name>
        <dbReference type="ChEBI" id="CHEBI:29105"/>
    </ligand>
</feature>
<dbReference type="InterPro" id="IPR014729">
    <property type="entry name" value="Rossmann-like_a/b/a_fold"/>
</dbReference>
<dbReference type="PANTHER" id="PTHR42914:SF1">
    <property type="entry name" value="7-CYANO-7-DEAZAGUANINE SYNTHASE"/>
    <property type="match status" value="1"/>
</dbReference>
<dbReference type="Gene3D" id="3.40.50.620">
    <property type="entry name" value="HUPs"/>
    <property type="match status" value="1"/>
</dbReference>
<dbReference type="EMBL" id="CP009498">
    <property type="protein sequence ID" value="AKL97383.1"/>
    <property type="molecule type" value="Genomic_DNA"/>
</dbReference>
<dbReference type="GO" id="GO:0016879">
    <property type="term" value="F:ligase activity, forming carbon-nitrogen bonds"/>
    <property type="evidence" value="ECO:0007669"/>
    <property type="project" value="UniProtKB-UniRule"/>
</dbReference>
<keyword evidence="4 11" id="KW-0547">Nucleotide-binding</keyword>
<dbReference type="PIRSF" id="PIRSF006293">
    <property type="entry name" value="ExsB"/>
    <property type="match status" value="1"/>
</dbReference>
<gene>
    <name evidence="11 12" type="primary">queC</name>
    <name evidence="12" type="ORF">Epro_0004</name>
</gene>
<dbReference type="UniPathway" id="UPA00391"/>
<proteinExistence type="inferred from homology"/>
<comment type="pathway">
    <text evidence="1 11">Purine metabolism; 7-cyano-7-deazaguanine biosynthesis.</text>
</comment>
<dbReference type="HAMAP" id="MF_01633">
    <property type="entry name" value="QueC"/>
    <property type="match status" value="1"/>
</dbReference>
<dbReference type="RefSeq" id="WP_082121436.1">
    <property type="nucleotide sequence ID" value="NZ_CP009498.1"/>
</dbReference>
<evidence type="ECO:0000313" key="12">
    <source>
        <dbReference type="EMBL" id="AKL97383.1"/>
    </source>
</evidence>
<keyword evidence="3 11" id="KW-0479">Metal-binding</keyword>
<name>A0A0G3WGA8_9BACT</name>
<comment type="catalytic activity">
    <reaction evidence="10 11">
        <text>7-carboxy-7-carbaguanine + NH4(+) + 2 ATP = 7-cyano-7-carbaguanine + 2 AMP + 2 diphosphate + 2 H(+)</text>
        <dbReference type="Rhea" id="RHEA:27982"/>
        <dbReference type="ChEBI" id="CHEBI:15378"/>
        <dbReference type="ChEBI" id="CHEBI:28938"/>
        <dbReference type="ChEBI" id="CHEBI:30616"/>
        <dbReference type="ChEBI" id="CHEBI:33019"/>
        <dbReference type="ChEBI" id="CHEBI:45075"/>
        <dbReference type="ChEBI" id="CHEBI:61036"/>
        <dbReference type="ChEBI" id="CHEBI:456215"/>
        <dbReference type="EC" id="6.3.4.20"/>
    </reaction>
</comment>
<keyword evidence="2 11" id="KW-0436">Ligase</keyword>
<dbReference type="InterPro" id="IPR018317">
    <property type="entry name" value="QueC"/>
</dbReference>
<dbReference type="GO" id="GO:0008270">
    <property type="term" value="F:zinc ion binding"/>
    <property type="evidence" value="ECO:0007669"/>
    <property type="project" value="UniProtKB-UniRule"/>
</dbReference>
<accession>A0A0G3WGA8</accession>
<evidence type="ECO:0000256" key="7">
    <source>
        <dbReference type="ARBA" id="ARBA00022840"/>
    </source>
</evidence>
<dbReference type="GO" id="GO:0005524">
    <property type="term" value="F:ATP binding"/>
    <property type="evidence" value="ECO:0007669"/>
    <property type="project" value="UniProtKB-UniRule"/>
</dbReference>
<evidence type="ECO:0000256" key="11">
    <source>
        <dbReference type="HAMAP-Rule" id="MF_01633"/>
    </source>
</evidence>
<evidence type="ECO:0000256" key="5">
    <source>
        <dbReference type="ARBA" id="ARBA00022785"/>
    </source>
</evidence>
<dbReference type="Proteomes" id="UP000035337">
    <property type="component" value="Chromosome"/>
</dbReference>
<feature type="binding site" evidence="11">
    <location>
        <position position="186"/>
    </location>
    <ligand>
        <name>Zn(2+)</name>
        <dbReference type="ChEBI" id="CHEBI:29105"/>
    </ligand>
</feature>
<feature type="binding site" evidence="11">
    <location>
        <position position="194"/>
    </location>
    <ligand>
        <name>Zn(2+)</name>
        <dbReference type="ChEBI" id="CHEBI:29105"/>
    </ligand>
</feature>
<evidence type="ECO:0000313" key="13">
    <source>
        <dbReference type="Proteomes" id="UP000035337"/>
    </source>
</evidence>
<keyword evidence="7 11" id="KW-0067">ATP-binding</keyword>
<dbReference type="OrthoDB" id="9789567at2"/>
<dbReference type="EC" id="6.3.4.20" evidence="9 11"/>
<keyword evidence="5 11" id="KW-0671">Queuosine biosynthesis</keyword>
<keyword evidence="6 11" id="KW-0862">Zinc</keyword>
<dbReference type="SUPFAM" id="SSF52402">
    <property type="entry name" value="Adenine nucleotide alpha hydrolases-like"/>
    <property type="match status" value="1"/>
</dbReference>
<dbReference type="NCBIfam" id="TIGR00364">
    <property type="entry name" value="7-cyano-7-deazaguanine synthase QueC"/>
    <property type="match status" value="1"/>
</dbReference>
<dbReference type="PATRIC" id="fig|1408281.3.peg.4"/>
<feature type="binding site" evidence="11">
    <location>
        <begin position="13"/>
        <end position="23"/>
    </location>
    <ligand>
        <name>ATP</name>
        <dbReference type="ChEBI" id="CHEBI:30616"/>
    </ligand>
</feature>
<dbReference type="PANTHER" id="PTHR42914">
    <property type="entry name" value="7-CYANO-7-DEAZAGUANINE SYNTHASE"/>
    <property type="match status" value="1"/>
</dbReference>
<evidence type="ECO:0000256" key="6">
    <source>
        <dbReference type="ARBA" id="ARBA00022833"/>
    </source>
</evidence>
<comment type="function">
    <text evidence="11">Catalyzes the ATP-dependent conversion of 7-carboxy-7-deazaguanine (CDG) to 7-cyano-7-deazaguanine (preQ(0)).</text>
</comment>
<evidence type="ECO:0000256" key="9">
    <source>
        <dbReference type="ARBA" id="ARBA00039149"/>
    </source>
</evidence>
<comment type="cofactor">
    <cofactor evidence="11">
        <name>Zn(2+)</name>
        <dbReference type="ChEBI" id="CHEBI:29105"/>
    </cofactor>
    <text evidence="11">Binds 1 zinc ion per subunit.</text>
</comment>
<evidence type="ECO:0000256" key="4">
    <source>
        <dbReference type="ARBA" id="ARBA00022741"/>
    </source>
</evidence>
<evidence type="ECO:0000256" key="8">
    <source>
        <dbReference type="ARBA" id="ARBA00037993"/>
    </source>
</evidence>
<feature type="binding site" evidence="11">
    <location>
        <position position="197"/>
    </location>
    <ligand>
        <name>Zn(2+)</name>
        <dbReference type="ChEBI" id="CHEBI:29105"/>
    </ligand>
</feature>
<dbReference type="GO" id="GO:0008616">
    <property type="term" value="P:tRNA queuosine(34) biosynthetic process"/>
    <property type="evidence" value="ECO:0007669"/>
    <property type="project" value="UniProtKB-UniRule"/>
</dbReference>
<dbReference type="Pfam" id="PF06508">
    <property type="entry name" value="QueC"/>
    <property type="match status" value="1"/>
</dbReference>
<evidence type="ECO:0000256" key="1">
    <source>
        <dbReference type="ARBA" id="ARBA00005061"/>
    </source>
</evidence>
<protein>
    <recommendedName>
        <fullName evidence="9 11">7-cyano-7-deazaguanine synthase</fullName>
        <ecNumber evidence="9 11">6.3.4.20</ecNumber>
    </recommendedName>
    <alternativeName>
        <fullName evidence="11">7-cyano-7-carbaguanine synthase</fullName>
    </alternativeName>
    <alternativeName>
        <fullName evidence="11">PreQ(0) synthase</fullName>
    </alternativeName>
    <alternativeName>
        <fullName evidence="11">Queuosine biosynthesis protein QueC</fullName>
    </alternativeName>
</protein>
<dbReference type="STRING" id="1408281.Epro_0004"/>
<dbReference type="AlphaFoldDB" id="A0A0G3WGA8"/>
<reference evidence="12 13" key="1">
    <citation type="submission" date="2014-09" db="EMBL/GenBank/DDBJ databases">
        <title>Complete genome sequence of Endomicrobium proavitum.</title>
        <authorList>
            <person name="Zheng H."/>
        </authorList>
    </citation>
    <scope>NUCLEOTIDE SEQUENCE [LARGE SCALE GENOMIC DNA]</scope>
    <source>
        <strain evidence="12 13">Rsa215</strain>
    </source>
</reference>